<dbReference type="SUPFAM" id="SSF54928">
    <property type="entry name" value="RNA-binding domain, RBD"/>
    <property type="match status" value="1"/>
</dbReference>
<feature type="domain" description="Mei2-like C-terminal RNA recognition motif" evidence="2">
    <location>
        <begin position="90"/>
        <end position="195"/>
    </location>
</feature>
<feature type="region of interest" description="Disordered" evidence="1">
    <location>
        <begin position="1"/>
        <end position="64"/>
    </location>
</feature>
<gene>
    <name evidence="3" type="ORF">SSX86_027174</name>
</gene>
<dbReference type="InterPro" id="IPR012677">
    <property type="entry name" value="Nucleotide-bd_a/b_plait_sf"/>
</dbReference>
<evidence type="ECO:0000259" key="2">
    <source>
        <dbReference type="Pfam" id="PF04059"/>
    </source>
</evidence>
<organism evidence="3 4">
    <name type="scientific">Deinandra increscens subsp. villosa</name>
    <dbReference type="NCBI Taxonomy" id="3103831"/>
    <lineage>
        <taxon>Eukaryota</taxon>
        <taxon>Viridiplantae</taxon>
        <taxon>Streptophyta</taxon>
        <taxon>Embryophyta</taxon>
        <taxon>Tracheophyta</taxon>
        <taxon>Spermatophyta</taxon>
        <taxon>Magnoliopsida</taxon>
        <taxon>eudicotyledons</taxon>
        <taxon>Gunneridae</taxon>
        <taxon>Pentapetalae</taxon>
        <taxon>asterids</taxon>
        <taxon>campanulids</taxon>
        <taxon>Asterales</taxon>
        <taxon>Asteraceae</taxon>
        <taxon>Asteroideae</taxon>
        <taxon>Heliantheae alliance</taxon>
        <taxon>Madieae</taxon>
        <taxon>Madiinae</taxon>
        <taxon>Deinandra</taxon>
    </lineage>
</organism>
<dbReference type="InterPro" id="IPR007201">
    <property type="entry name" value="Mei2-like_Rrm_C"/>
</dbReference>
<protein>
    <recommendedName>
        <fullName evidence="2">Mei2-like C-terminal RNA recognition motif domain-containing protein</fullName>
    </recommendedName>
</protein>
<dbReference type="GO" id="GO:0003676">
    <property type="term" value="F:nucleic acid binding"/>
    <property type="evidence" value="ECO:0007669"/>
    <property type="project" value="InterPro"/>
</dbReference>
<dbReference type="Pfam" id="PF04059">
    <property type="entry name" value="RRM_2"/>
    <property type="match status" value="1"/>
</dbReference>
<dbReference type="EMBL" id="JBCNJP010000025">
    <property type="protein sequence ID" value="KAK9056086.1"/>
    <property type="molecule type" value="Genomic_DNA"/>
</dbReference>
<name>A0AAP0GNT3_9ASTR</name>
<reference evidence="3 4" key="1">
    <citation type="submission" date="2024-04" db="EMBL/GenBank/DDBJ databases">
        <title>The reference genome of an endangered Asteraceae, Deinandra increscens subsp. villosa, native to the Central Coast of California.</title>
        <authorList>
            <person name="Guilliams M."/>
            <person name="Hasenstab-Lehman K."/>
            <person name="Meyer R."/>
            <person name="Mcevoy S."/>
        </authorList>
    </citation>
    <scope>NUCLEOTIDE SEQUENCE [LARGE SCALE GENOMIC DNA]</scope>
    <source>
        <tissue evidence="3">Leaf</tissue>
    </source>
</reference>
<accession>A0AAP0GNT3</accession>
<dbReference type="Proteomes" id="UP001408789">
    <property type="component" value="Unassembled WGS sequence"/>
</dbReference>
<evidence type="ECO:0000256" key="1">
    <source>
        <dbReference type="SAM" id="MobiDB-lite"/>
    </source>
</evidence>
<proteinExistence type="predicted"/>
<evidence type="ECO:0000313" key="3">
    <source>
        <dbReference type="EMBL" id="KAK9056086.1"/>
    </source>
</evidence>
<dbReference type="Gene3D" id="3.30.70.330">
    <property type="match status" value="1"/>
</dbReference>
<keyword evidence="4" id="KW-1185">Reference proteome</keyword>
<dbReference type="AlphaFoldDB" id="A0AAP0GNT3"/>
<sequence length="460" mass="51648">MEHLHPRRLNPNAPPFFPSTFRHLRPPPPPPATTVSKKKKKKSVRFSLTPVPKGPRNRLPAFTPSCRPPAAGIRRFREIIPLNPDDDSSTSVMLRNIPNNYTRALLVEFLEDHCRTENEKEDNLVRSAFDFVYLPVDFKQRLNAGYAFVNFTTSEAAWRFRVCVKGKPWKLFQSRKIADVTRARIQGKDALMGHFERIRLCSPSSDYLPVWFEPARDGVEPAGSARVKMHTIGEVAASVRSKKTEGSTGALSGPKEASPLITTLFRNCYERPAAAYGGVVADGSELAVEEERATEVTEHSEISHVGDQTSGIDYNGASEVFVEEEEEKPRDEGYLGLLIEAAQLILGDDSDPEPDGKPPICKAEPRWSKSKFVDAPATESGEGAKRRQQFYISQCKIADFEMKLIDIDSEHILAFLKLNIMSLCCRSDTETRWLSRWYGGRRRPANQSQSEGIILLPTFV</sequence>
<comment type="caution">
    <text evidence="3">The sequence shown here is derived from an EMBL/GenBank/DDBJ whole genome shotgun (WGS) entry which is preliminary data.</text>
</comment>
<dbReference type="InterPro" id="IPR035979">
    <property type="entry name" value="RBD_domain_sf"/>
</dbReference>
<evidence type="ECO:0000313" key="4">
    <source>
        <dbReference type="Proteomes" id="UP001408789"/>
    </source>
</evidence>